<keyword evidence="5" id="KW-0539">Nucleus</keyword>
<name>A0A0K9PNY5_ZOSMR</name>
<dbReference type="OrthoDB" id="10038011at2759"/>
<keyword evidence="4" id="KW-0804">Transcription</keyword>
<feature type="domain" description="AP2/ERF" evidence="7">
    <location>
        <begin position="56"/>
        <end position="113"/>
    </location>
</feature>
<dbReference type="GO" id="GO:0003677">
    <property type="term" value="F:DNA binding"/>
    <property type="evidence" value="ECO:0007669"/>
    <property type="project" value="UniProtKB-KW"/>
</dbReference>
<dbReference type="PANTHER" id="PTHR31190">
    <property type="entry name" value="DNA-BINDING DOMAIN"/>
    <property type="match status" value="1"/>
</dbReference>
<dbReference type="EMBL" id="LFYR01000718">
    <property type="protein sequence ID" value="KMZ70676.1"/>
    <property type="molecule type" value="Genomic_DNA"/>
</dbReference>
<evidence type="ECO:0000256" key="6">
    <source>
        <dbReference type="SAM" id="MobiDB-lite"/>
    </source>
</evidence>
<dbReference type="PROSITE" id="PS51032">
    <property type="entry name" value="AP2_ERF"/>
    <property type="match status" value="1"/>
</dbReference>
<proteinExistence type="predicted"/>
<evidence type="ECO:0000256" key="2">
    <source>
        <dbReference type="ARBA" id="ARBA00023015"/>
    </source>
</evidence>
<dbReference type="Gene3D" id="3.30.730.10">
    <property type="entry name" value="AP2/ERF domain"/>
    <property type="match status" value="1"/>
</dbReference>
<dbReference type="GO" id="GO:0003700">
    <property type="term" value="F:DNA-binding transcription factor activity"/>
    <property type="evidence" value="ECO:0007669"/>
    <property type="project" value="InterPro"/>
</dbReference>
<dbReference type="InterPro" id="IPR016177">
    <property type="entry name" value="DNA-bd_dom_sf"/>
</dbReference>
<dbReference type="Pfam" id="PF00847">
    <property type="entry name" value="AP2"/>
    <property type="match status" value="1"/>
</dbReference>
<dbReference type="InterPro" id="IPR001471">
    <property type="entry name" value="AP2/ERF_dom"/>
</dbReference>
<feature type="compositionally biased region" description="Low complexity" evidence="6">
    <location>
        <begin position="37"/>
        <end position="49"/>
    </location>
</feature>
<protein>
    <recommendedName>
        <fullName evidence="7">AP2/ERF domain-containing protein</fullName>
    </recommendedName>
</protein>
<dbReference type="Proteomes" id="UP000036987">
    <property type="component" value="Unassembled WGS sequence"/>
</dbReference>
<accession>A0A0K9PNY5</accession>
<dbReference type="GO" id="GO:0005634">
    <property type="term" value="C:nucleus"/>
    <property type="evidence" value="ECO:0007669"/>
    <property type="project" value="UniProtKB-SubCell"/>
</dbReference>
<dbReference type="AlphaFoldDB" id="A0A0K9PNY5"/>
<sequence>MSIPESKYSFGHDEEMAVIVSALTHVLSPTSEKPEPESSGSSSSTSEATVGTAENKYRGVRKRPWGKWAAEIRDPKKAARVWLGTFTTPEAAARAYDAAAIRFRGNRAKLNFPENVRRLTPTPPPIQSCPPPLPSMPSMPPSMYDDWHFATPLPDFHDNTPMSLPFPSSDAPFYSTESQILDPPMVWEQFQLGGGTSSASTMLSFTDGSSSSDQFGHWF</sequence>
<evidence type="ECO:0000256" key="3">
    <source>
        <dbReference type="ARBA" id="ARBA00023125"/>
    </source>
</evidence>
<organism evidence="8 9">
    <name type="scientific">Zostera marina</name>
    <name type="common">Eelgrass</name>
    <dbReference type="NCBI Taxonomy" id="29655"/>
    <lineage>
        <taxon>Eukaryota</taxon>
        <taxon>Viridiplantae</taxon>
        <taxon>Streptophyta</taxon>
        <taxon>Embryophyta</taxon>
        <taxon>Tracheophyta</taxon>
        <taxon>Spermatophyta</taxon>
        <taxon>Magnoliopsida</taxon>
        <taxon>Liliopsida</taxon>
        <taxon>Zosteraceae</taxon>
        <taxon>Zostera</taxon>
    </lineage>
</organism>
<dbReference type="GO" id="GO:0009873">
    <property type="term" value="P:ethylene-activated signaling pathway"/>
    <property type="evidence" value="ECO:0007669"/>
    <property type="project" value="InterPro"/>
</dbReference>
<feature type="region of interest" description="Disordered" evidence="6">
    <location>
        <begin position="27"/>
        <end position="58"/>
    </location>
</feature>
<comment type="caution">
    <text evidence="8">The sequence shown here is derived from an EMBL/GenBank/DDBJ whole genome shotgun (WGS) entry which is preliminary data.</text>
</comment>
<dbReference type="InterPro" id="IPR036955">
    <property type="entry name" value="AP2/ERF_dom_sf"/>
</dbReference>
<keyword evidence="9" id="KW-1185">Reference proteome</keyword>
<keyword evidence="3" id="KW-0238">DNA-binding</keyword>
<dbReference type="SUPFAM" id="SSF54171">
    <property type="entry name" value="DNA-binding domain"/>
    <property type="match status" value="1"/>
</dbReference>
<gene>
    <name evidence="8" type="ORF">ZOSMA_196G00250</name>
</gene>
<reference evidence="9" key="1">
    <citation type="journal article" date="2016" name="Nature">
        <title>The genome of the seagrass Zostera marina reveals angiosperm adaptation to the sea.</title>
        <authorList>
            <person name="Olsen J.L."/>
            <person name="Rouze P."/>
            <person name="Verhelst B."/>
            <person name="Lin Y.-C."/>
            <person name="Bayer T."/>
            <person name="Collen J."/>
            <person name="Dattolo E."/>
            <person name="De Paoli E."/>
            <person name="Dittami S."/>
            <person name="Maumus F."/>
            <person name="Michel G."/>
            <person name="Kersting A."/>
            <person name="Lauritano C."/>
            <person name="Lohaus R."/>
            <person name="Toepel M."/>
            <person name="Tonon T."/>
            <person name="Vanneste K."/>
            <person name="Amirebrahimi M."/>
            <person name="Brakel J."/>
            <person name="Bostroem C."/>
            <person name="Chovatia M."/>
            <person name="Grimwood J."/>
            <person name="Jenkins J.W."/>
            <person name="Jueterbock A."/>
            <person name="Mraz A."/>
            <person name="Stam W.T."/>
            <person name="Tice H."/>
            <person name="Bornberg-Bauer E."/>
            <person name="Green P.J."/>
            <person name="Pearson G.A."/>
            <person name="Procaccini G."/>
            <person name="Duarte C.M."/>
            <person name="Schmutz J."/>
            <person name="Reusch T.B.H."/>
            <person name="Van de Peer Y."/>
        </authorList>
    </citation>
    <scope>NUCLEOTIDE SEQUENCE [LARGE SCALE GENOMIC DNA]</scope>
    <source>
        <strain evidence="9">cv. Finnish</strain>
    </source>
</reference>
<dbReference type="STRING" id="29655.A0A0K9PNY5"/>
<evidence type="ECO:0000256" key="4">
    <source>
        <dbReference type="ARBA" id="ARBA00023163"/>
    </source>
</evidence>
<dbReference type="PANTHER" id="PTHR31190:SF421">
    <property type="entry name" value="ETHYLENE-RESPONSIVE TRANSCRIPTION FACTOR ERF110"/>
    <property type="match status" value="1"/>
</dbReference>
<evidence type="ECO:0000313" key="8">
    <source>
        <dbReference type="EMBL" id="KMZ70676.1"/>
    </source>
</evidence>
<comment type="subcellular location">
    <subcellularLocation>
        <location evidence="1">Nucleus</location>
    </subcellularLocation>
</comment>
<dbReference type="CDD" id="cd00018">
    <property type="entry name" value="AP2"/>
    <property type="match status" value="1"/>
</dbReference>
<evidence type="ECO:0000259" key="7">
    <source>
        <dbReference type="PROSITE" id="PS51032"/>
    </source>
</evidence>
<evidence type="ECO:0000313" key="9">
    <source>
        <dbReference type="Proteomes" id="UP000036987"/>
    </source>
</evidence>
<dbReference type="PRINTS" id="PR00367">
    <property type="entry name" value="ETHRSPELEMNT"/>
</dbReference>
<evidence type="ECO:0000256" key="1">
    <source>
        <dbReference type="ARBA" id="ARBA00004123"/>
    </source>
</evidence>
<evidence type="ECO:0000256" key="5">
    <source>
        <dbReference type="ARBA" id="ARBA00023242"/>
    </source>
</evidence>
<dbReference type="FunFam" id="3.30.730.10:FF:000001">
    <property type="entry name" value="Ethylene-responsive transcription factor 2"/>
    <property type="match status" value="1"/>
</dbReference>
<keyword evidence="2" id="KW-0805">Transcription regulation</keyword>
<dbReference type="SMART" id="SM00380">
    <property type="entry name" value="AP2"/>
    <property type="match status" value="1"/>
</dbReference>
<dbReference type="InterPro" id="IPR044808">
    <property type="entry name" value="ERF_plant"/>
</dbReference>